<sequence>MLKAILAIGVAAISLSGVDGQGTPDRMTEKGESSIKDPNLECQPYLYEPVASALASFPGIWSGATIVDGDTNALAKWAAIQPNVPDIPPKGTLQGNFDGLNYGSDDPDCWWTNTKCVKPKASGIPEDIWIMPEPRTLGYGFDDGPNCSHNAFYDYLASQNQKATMFFIGSNVMDWPLETQRAVADGHEVCIHGWSHQYMTAFQNEDAFAELYYSAYFFDGPFPIIKRPKPYGIIGMQAIKLGAGVTPTCWRPPFGDVDDRIRAIANGLGLRTMLWQYDSQDWQVGVTPDITSESVDHEYQLMIDDAKKGMFNTAGTIMLFHELDDYTMSEAMKWYPKLKESFDHILPVGVGYNVTQPYVEDSITQPNFIQYTSGTGSTLLRNSSNTSPGSTVTTGSTTPGGITEVRLDDTVKKTGDAARLGLGWNGGASVVAALLLGLAFIFFGLSAH</sequence>
<dbReference type="PANTHER" id="PTHR10587:SF98">
    <property type="entry name" value="CHITIN DEACETYLASE"/>
    <property type="match status" value="1"/>
</dbReference>
<dbReference type="InterPro" id="IPR002509">
    <property type="entry name" value="NODB_dom"/>
</dbReference>
<dbReference type="GO" id="GO:0006032">
    <property type="term" value="P:chitin catabolic process"/>
    <property type="evidence" value="ECO:0007669"/>
    <property type="project" value="UniProtKB-KW"/>
</dbReference>
<dbReference type="GO" id="GO:0098552">
    <property type="term" value="C:side of membrane"/>
    <property type="evidence" value="ECO:0007669"/>
    <property type="project" value="UniProtKB-KW"/>
</dbReference>
<dbReference type="GO" id="GO:0005886">
    <property type="term" value="C:plasma membrane"/>
    <property type="evidence" value="ECO:0007669"/>
    <property type="project" value="UniProtKB-SubCell"/>
</dbReference>
<dbReference type="PROSITE" id="PS51677">
    <property type="entry name" value="NODB"/>
    <property type="match status" value="1"/>
</dbReference>
<keyword evidence="15" id="KW-1133">Transmembrane helix</keyword>
<keyword evidence="15" id="KW-0812">Transmembrane</keyword>
<dbReference type="HOGENOM" id="CLU_035539_0_0_1"/>
<evidence type="ECO:0000256" key="16">
    <source>
        <dbReference type="SAM" id="SignalP"/>
    </source>
</evidence>
<dbReference type="InterPro" id="IPR011330">
    <property type="entry name" value="Glyco_hydro/deAcase_b/a-brl"/>
</dbReference>
<dbReference type="GO" id="GO:0009272">
    <property type="term" value="P:fungal-type cell wall biogenesis"/>
    <property type="evidence" value="ECO:0007669"/>
    <property type="project" value="UniProtKB-ARBA"/>
</dbReference>
<comment type="catalytic activity">
    <reaction evidence="13">
        <text>[(1-&gt;4)-N-acetyl-beta-D-glucosaminyl](n) + n H2O = chitosan + n acetate</text>
        <dbReference type="Rhea" id="RHEA:10464"/>
        <dbReference type="Rhea" id="RHEA-COMP:9593"/>
        <dbReference type="Rhea" id="RHEA-COMP:9597"/>
        <dbReference type="ChEBI" id="CHEBI:15377"/>
        <dbReference type="ChEBI" id="CHEBI:17029"/>
        <dbReference type="ChEBI" id="CHEBI:30089"/>
        <dbReference type="ChEBI" id="CHEBI:57704"/>
        <dbReference type="EC" id="3.5.1.41"/>
    </reaction>
    <physiologicalReaction direction="left-to-right" evidence="13">
        <dbReference type="Rhea" id="RHEA:10465"/>
    </physiologicalReaction>
</comment>
<dbReference type="PANTHER" id="PTHR10587">
    <property type="entry name" value="GLYCOSYL TRANSFERASE-RELATED"/>
    <property type="match status" value="1"/>
</dbReference>
<feature type="region of interest" description="Disordered" evidence="14">
    <location>
        <begin position="381"/>
        <end position="403"/>
    </location>
</feature>
<evidence type="ECO:0000256" key="3">
    <source>
        <dbReference type="ARBA" id="ARBA00022475"/>
    </source>
</evidence>
<evidence type="ECO:0000313" key="19">
    <source>
        <dbReference type="Proteomes" id="UP000053424"/>
    </source>
</evidence>
<evidence type="ECO:0000256" key="7">
    <source>
        <dbReference type="ARBA" id="ARBA00023277"/>
    </source>
</evidence>
<dbReference type="EMBL" id="KN831774">
    <property type="protein sequence ID" value="KIM44023.1"/>
    <property type="molecule type" value="Genomic_DNA"/>
</dbReference>
<dbReference type="GO" id="GO:0000272">
    <property type="term" value="P:polysaccharide catabolic process"/>
    <property type="evidence" value="ECO:0007669"/>
    <property type="project" value="UniProtKB-KW"/>
</dbReference>
<reference evidence="19" key="2">
    <citation type="submission" date="2015-01" db="EMBL/GenBank/DDBJ databases">
        <title>Evolutionary Origins and Diversification of the Mycorrhizal Mutualists.</title>
        <authorList>
            <consortium name="DOE Joint Genome Institute"/>
            <consortium name="Mycorrhizal Genomics Consortium"/>
            <person name="Kohler A."/>
            <person name="Kuo A."/>
            <person name="Nagy L.G."/>
            <person name="Floudas D."/>
            <person name="Copeland A."/>
            <person name="Barry K.W."/>
            <person name="Cichocki N."/>
            <person name="Veneault-Fourrey C."/>
            <person name="LaButti K."/>
            <person name="Lindquist E.A."/>
            <person name="Lipzen A."/>
            <person name="Lundell T."/>
            <person name="Morin E."/>
            <person name="Murat C."/>
            <person name="Riley R."/>
            <person name="Ohm R."/>
            <person name="Sun H."/>
            <person name="Tunlid A."/>
            <person name="Henrissat B."/>
            <person name="Grigoriev I.V."/>
            <person name="Hibbett D.S."/>
            <person name="Martin F."/>
        </authorList>
    </citation>
    <scope>NUCLEOTIDE SEQUENCE [LARGE SCALE GENOMIC DNA]</scope>
    <source>
        <strain evidence="19">h7</strain>
    </source>
</reference>
<evidence type="ECO:0000256" key="2">
    <source>
        <dbReference type="ARBA" id="ARBA00004609"/>
    </source>
</evidence>
<accession>A0A0C2Y2F2</accession>
<dbReference type="STRING" id="686832.A0A0C2Y2F2"/>
<evidence type="ECO:0000256" key="15">
    <source>
        <dbReference type="SAM" id="Phobius"/>
    </source>
</evidence>
<dbReference type="EC" id="3.5.1.41" evidence="12"/>
<feature type="chain" id="PRO_5002171200" description="chitin deacetylase" evidence="16">
    <location>
        <begin position="21"/>
        <end position="448"/>
    </location>
</feature>
<comment type="cofactor">
    <cofactor evidence="1">
        <name>Co(2+)</name>
        <dbReference type="ChEBI" id="CHEBI:48828"/>
    </cofactor>
</comment>
<evidence type="ECO:0000256" key="11">
    <source>
        <dbReference type="ARBA" id="ARBA00023326"/>
    </source>
</evidence>
<name>A0A0C2Y2F2_HEBCY</name>
<evidence type="ECO:0000259" key="17">
    <source>
        <dbReference type="PROSITE" id="PS51677"/>
    </source>
</evidence>
<keyword evidence="5" id="KW-0146">Chitin degradation</keyword>
<keyword evidence="6 15" id="KW-0472">Membrane</keyword>
<keyword evidence="3" id="KW-1003">Cell membrane</keyword>
<feature type="compositionally biased region" description="Low complexity" evidence="14">
    <location>
        <begin position="382"/>
        <end position="401"/>
    </location>
</feature>
<keyword evidence="4" id="KW-0336">GPI-anchor</keyword>
<evidence type="ECO:0000256" key="10">
    <source>
        <dbReference type="ARBA" id="ARBA00023316"/>
    </source>
</evidence>
<keyword evidence="11" id="KW-0624">Polysaccharide degradation</keyword>
<feature type="signal peptide" evidence="16">
    <location>
        <begin position="1"/>
        <end position="20"/>
    </location>
</feature>
<reference evidence="18 19" key="1">
    <citation type="submission" date="2014-04" db="EMBL/GenBank/DDBJ databases">
        <authorList>
            <consortium name="DOE Joint Genome Institute"/>
            <person name="Kuo A."/>
            <person name="Gay G."/>
            <person name="Dore J."/>
            <person name="Kohler A."/>
            <person name="Nagy L.G."/>
            <person name="Floudas D."/>
            <person name="Copeland A."/>
            <person name="Barry K.W."/>
            <person name="Cichocki N."/>
            <person name="Veneault-Fourrey C."/>
            <person name="LaButti K."/>
            <person name="Lindquist E.A."/>
            <person name="Lipzen A."/>
            <person name="Lundell T."/>
            <person name="Morin E."/>
            <person name="Murat C."/>
            <person name="Sun H."/>
            <person name="Tunlid A."/>
            <person name="Henrissat B."/>
            <person name="Grigoriev I.V."/>
            <person name="Hibbett D.S."/>
            <person name="Martin F."/>
            <person name="Nordberg H.P."/>
            <person name="Cantor M.N."/>
            <person name="Hua S.X."/>
        </authorList>
    </citation>
    <scope>NUCLEOTIDE SEQUENCE [LARGE SCALE GENOMIC DNA]</scope>
    <source>
        <strain evidence="19">h7</strain>
    </source>
</reference>
<dbReference type="GO" id="GO:0004099">
    <property type="term" value="F:chitin deacetylase activity"/>
    <property type="evidence" value="ECO:0007669"/>
    <property type="project" value="UniProtKB-EC"/>
</dbReference>
<dbReference type="Gene3D" id="3.20.20.370">
    <property type="entry name" value="Glycoside hydrolase/deacetylase"/>
    <property type="match status" value="1"/>
</dbReference>
<feature type="transmembrane region" description="Helical" evidence="15">
    <location>
        <begin position="422"/>
        <end position="445"/>
    </location>
</feature>
<evidence type="ECO:0000256" key="9">
    <source>
        <dbReference type="ARBA" id="ARBA00023288"/>
    </source>
</evidence>
<keyword evidence="16" id="KW-0732">Signal</keyword>
<dbReference type="Pfam" id="PF01522">
    <property type="entry name" value="Polysacc_deac_1"/>
    <property type="match status" value="1"/>
</dbReference>
<comment type="subcellular location">
    <subcellularLocation>
        <location evidence="2">Cell membrane</location>
        <topology evidence="2">Lipid-anchor</topology>
        <topology evidence="2">GPI-anchor</topology>
    </subcellularLocation>
</comment>
<dbReference type="GO" id="GO:0071555">
    <property type="term" value="P:cell wall organization"/>
    <property type="evidence" value="ECO:0007669"/>
    <property type="project" value="UniProtKB-KW"/>
</dbReference>
<proteinExistence type="predicted"/>
<evidence type="ECO:0000256" key="8">
    <source>
        <dbReference type="ARBA" id="ARBA00023285"/>
    </source>
</evidence>
<evidence type="ECO:0000256" key="12">
    <source>
        <dbReference type="ARBA" id="ARBA00024056"/>
    </source>
</evidence>
<keyword evidence="4" id="KW-0325">Glycoprotein</keyword>
<evidence type="ECO:0000256" key="6">
    <source>
        <dbReference type="ARBA" id="ARBA00023136"/>
    </source>
</evidence>
<evidence type="ECO:0000256" key="5">
    <source>
        <dbReference type="ARBA" id="ARBA00023024"/>
    </source>
</evidence>
<evidence type="ECO:0000256" key="13">
    <source>
        <dbReference type="ARBA" id="ARBA00048494"/>
    </source>
</evidence>
<evidence type="ECO:0000313" key="18">
    <source>
        <dbReference type="EMBL" id="KIM44023.1"/>
    </source>
</evidence>
<dbReference type="InterPro" id="IPR050248">
    <property type="entry name" value="Polysacc_deacetylase_ArnD"/>
</dbReference>
<keyword evidence="9" id="KW-0449">Lipoprotein</keyword>
<evidence type="ECO:0000256" key="14">
    <source>
        <dbReference type="SAM" id="MobiDB-lite"/>
    </source>
</evidence>
<dbReference type="OrthoDB" id="407355at2759"/>
<keyword evidence="7" id="KW-0119">Carbohydrate metabolism</keyword>
<keyword evidence="10" id="KW-0961">Cell wall biogenesis/degradation</keyword>
<evidence type="ECO:0000256" key="4">
    <source>
        <dbReference type="ARBA" id="ARBA00022622"/>
    </source>
</evidence>
<dbReference type="AlphaFoldDB" id="A0A0C2Y2F2"/>
<keyword evidence="19" id="KW-1185">Reference proteome</keyword>
<keyword evidence="8" id="KW-0170">Cobalt</keyword>
<feature type="domain" description="NodB homology" evidence="17">
    <location>
        <begin position="135"/>
        <end position="355"/>
    </location>
</feature>
<evidence type="ECO:0000256" key="1">
    <source>
        <dbReference type="ARBA" id="ARBA00001941"/>
    </source>
</evidence>
<organism evidence="18 19">
    <name type="scientific">Hebeloma cylindrosporum</name>
    <dbReference type="NCBI Taxonomy" id="76867"/>
    <lineage>
        <taxon>Eukaryota</taxon>
        <taxon>Fungi</taxon>
        <taxon>Dikarya</taxon>
        <taxon>Basidiomycota</taxon>
        <taxon>Agaricomycotina</taxon>
        <taxon>Agaricomycetes</taxon>
        <taxon>Agaricomycetidae</taxon>
        <taxon>Agaricales</taxon>
        <taxon>Agaricineae</taxon>
        <taxon>Hymenogastraceae</taxon>
        <taxon>Hebeloma</taxon>
    </lineage>
</organism>
<dbReference type="SUPFAM" id="SSF88713">
    <property type="entry name" value="Glycoside hydrolase/deacetylase"/>
    <property type="match status" value="1"/>
</dbReference>
<gene>
    <name evidence="18" type="ORF">M413DRAFT_25513</name>
</gene>
<protein>
    <recommendedName>
        <fullName evidence="12">chitin deacetylase</fullName>
        <ecNumber evidence="12">3.5.1.41</ecNumber>
    </recommendedName>
</protein>
<dbReference type="Proteomes" id="UP000053424">
    <property type="component" value="Unassembled WGS sequence"/>
</dbReference>